<keyword evidence="2" id="KW-1015">Disulfide bond</keyword>
<dbReference type="PRINTS" id="PR01705">
    <property type="entry name" value="TSP1REPEAT"/>
</dbReference>
<keyword evidence="4" id="KW-1185">Reference proteome</keyword>
<keyword evidence="1" id="KW-0677">Repeat</keyword>
<dbReference type="PANTHER" id="PTHR22906:SF21">
    <property type="entry name" value="SEMA DOMAIN-CONTAINING PROTEIN"/>
    <property type="match status" value="1"/>
</dbReference>
<dbReference type="SMART" id="SM00209">
    <property type="entry name" value="TSP1"/>
    <property type="match status" value="8"/>
</dbReference>
<evidence type="ECO:0000313" key="3">
    <source>
        <dbReference type="EMBL" id="GFS26954.1"/>
    </source>
</evidence>
<dbReference type="InterPro" id="IPR052065">
    <property type="entry name" value="Compl_asym_regulator"/>
</dbReference>
<dbReference type="Gene3D" id="2.20.100.10">
    <property type="entry name" value="Thrombospondin type-1 (TSP1) repeat"/>
    <property type="match status" value="2"/>
</dbReference>
<evidence type="ECO:0000256" key="1">
    <source>
        <dbReference type="ARBA" id="ARBA00022737"/>
    </source>
</evidence>
<dbReference type="AlphaFoldDB" id="A0AAV4JVY1"/>
<comment type="caution">
    <text evidence="3">The sequence shown here is derived from an EMBL/GenBank/DDBJ whole genome shotgun (WGS) entry which is preliminary data.</text>
</comment>
<evidence type="ECO:0000256" key="2">
    <source>
        <dbReference type="ARBA" id="ARBA00023157"/>
    </source>
</evidence>
<dbReference type="InterPro" id="IPR000884">
    <property type="entry name" value="TSP1_rpt"/>
</dbReference>
<name>A0AAV4JVY1_9GAST</name>
<accession>A0AAV4JVY1</accession>
<dbReference type="PROSITE" id="PS50092">
    <property type="entry name" value="TSP1"/>
    <property type="match status" value="7"/>
</dbReference>
<dbReference type="InterPro" id="IPR036383">
    <property type="entry name" value="TSP1_rpt_sf"/>
</dbReference>
<reference evidence="3 4" key="1">
    <citation type="journal article" date="2021" name="Elife">
        <title>Chloroplast acquisition without the gene transfer in kleptoplastic sea slugs, Plakobranchus ocellatus.</title>
        <authorList>
            <person name="Maeda T."/>
            <person name="Takahashi S."/>
            <person name="Yoshida T."/>
            <person name="Shimamura S."/>
            <person name="Takaki Y."/>
            <person name="Nagai Y."/>
            <person name="Toyoda A."/>
            <person name="Suzuki Y."/>
            <person name="Arimoto A."/>
            <person name="Ishii H."/>
            <person name="Satoh N."/>
            <person name="Nishiyama T."/>
            <person name="Hasebe M."/>
            <person name="Maruyama T."/>
            <person name="Minagawa J."/>
            <person name="Obokata J."/>
            <person name="Shigenobu S."/>
        </authorList>
    </citation>
    <scope>NUCLEOTIDE SEQUENCE [LARGE SCALE GENOMIC DNA]</scope>
</reference>
<sequence length="854" mass="97696">MLMAVYGEEAVKDTKQIALGNTTADCHWHEWSDWDECPPPTTCQGQRRIYTTRTRTLHKEQYGGKSCRGSATETKECPTTPRVVGTWQNWESWSDCSTSCSGVQTRTRNCTEPTLCFTPCRGEYVEWRSCGSPDLCCVPREWTRWGAWTSWVTEKPSSSPRHSLVGTRKRYRTCDGSPRRRGEVLCPAPCPGESLDTERCKESVWATWGAWSDCVGSSGRVDADRKVPCGDDGGRRERNRTCRNGTCQGSCKGDKSQSVTCDLKPCCEDPTWSKWCDWGQCDDRGRQTRERLCSTDPNKWSAPTCRSRRCVGQSSESQNCDPYTCVPKQWASWDDWSPCGTVPGQSGRFKIRYRRCVGDPRTRICNYGTCRDPCDGSRLERDECYVPLCCAPPVTTAWTGWETCTGNPLISRRRRTCQADPTKKTAPVCRTGDDCKNTEEEKPCVCKPNSWEDWGPWRPCEPGQYTTRVRRCRESDTNSPECPPQGVLYCAGKKTDKKQCPCVPSQWSPWMEWEQCNSEKFKRDLDTGEVCGEGTGCRNRTRVCQAGTCPVKVISEWSPWERCRNGPTGSISTRRRYCRSNPLKPRNATDCRTGYDCQPHQLQEQKRCRCDMPQWENWQPWVNCNEYQPTRTRTRSCRMPRGNSRECGTPTVCLGQKTEVVPCLCDWGSWLSWTSCDNRRVQTRTRRCLKTGSPRDCGSPSGCRGRGTDYRTCRQCEWNSWYEWDNCDFRLPQPMRKRFRVCVGRTEICGGCTGPSNEAQACVCNKARLGNWGGWDMCRMNSAGRYVRTRTRICISASNPDYCKQAPRNWTTCREPLTQEGNNVNVKQRPFILSASYPLKYSKPFTWIHRQAIT</sequence>
<proteinExistence type="predicted"/>
<dbReference type="Pfam" id="PF00090">
    <property type="entry name" value="TSP_1"/>
    <property type="match status" value="2"/>
</dbReference>
<dbReference type="Proteomes" id="UP000762676">
    <property type="component" value="Unassembled WGS sequence"/>
</dbReference>
<protein>
    <submittedName>
        <fullName evidence="3">SCO-spondin-like</fullName>
    </submittedName>
</protein>
<organism evidence="3 4">
    <name type="scientific">Elysia marginata</name>
    <dbReference type="NCBI Taxonomy" id="1093978"/>
    <lineage>
        <taxon>Eukaryota</taxon>
        <taxon>Metazoa</taxon>
        <taxon>Spiralia</taxon>
        <taxon>Lophotrochozoa</taxon>
        <taxon>Mollusca</taxon>
        <taxon>Gastropoda</taxon>
        <taxon>Heterobranchia</taxon>
        <taxon>Euthyneura</taxon>
        <taxon>Panpulmonata</taxon>
        <taxon>Sacoglossa</taxon>
        <taxon>Placobranchoidea</taxon>
        <taxon>Plakobranchidae</taxon>
        <taxon>Elysia</taxon>
    </lineage>
</organism>
<dbReference type="PANTHER" id="PTHR22906">
    <property type="entry name" value="PROPERDIN"/>
    <property type="match status" value="1"/>
</dbReference>
<dbReference type="SUPFAM" id="SSF82895">
    <property type="entry name" value="TSP-1 type 1 repeat"/>
    <property type="match status" value="2"/>
</dbReference>
<dbReference type="EMBL" id="BMAT01010441">
    <property type="protein sequence ID" value="GFS26954.1"/>
    <property type="molecule type" value="Genomic_DNA"/>
</dbReference>
<evidence type="ECO:0000313" key="4">
    <source>
        <dbReference type="Proteomes" id="UP000762676"/>
    </source>
</evidence>
<gene>
    <name evidence="3" type="ORF">ElyMa_005231800</name>
</gene>